<dbReference type="Gene3D" id="1.20.5.1930">
    <property type="match status" value="1"/>
</dbReference>
<dbReference type="PANTHER" id="PTHR24421">
    <property type="entry name" value="NITRATE/NITRITE SENSOR PROTEIN NARX-RELATED"/>
    <property type="match status" value="1"/>
</dbReference>
<dbReference type="Pfam" id="PF02518">
    <property type="entry name" value="HATPase_c"/>
    <property type="match status" value="1"/>
</dbReference>
<protein>
    <recommendedName>
        <fullName evidence="2">histidine kinase</fullName>
        <ecNumber evidence="2">2.7.13.3</ecNumber>
    </recommendedName>
</protein>
<keyword evidence="7" id="KW-0067">ATP-binding</keyword>
<evidence type="ECO:0000256" key="8">
    <source>
        <dbReference type="ARBA" id="ARBA00023012"/>
    </source>
</evidence>
<keyword evidence="5" id="KW-0547">Nucleotide-binding</keyword>
<evidence type="ECO:0000256" key="5">
    <source>
        <dbReference type="ARBA" id="ARBA00022741"/>
    </source>
</evidence>
<dbReference type="InterPro" id="IPR011712">
    <property type="entry name" value="Sig_transdc_His_kin_sub3_dim/P"/>
</dbReference>
<feature type="domain" description="Histidine kinase/HSP90-like ATPase" evidence="10">
    <location>
        <begin position="287"/>
        <end position="375"/>
    </location>
</feature>
<proteinExistence type="predicted"/>
<keyword evidence="12" id="KW-1185">Reference proteome</keyword>
<feature type="transmembrane region" description="Helical" evidence="9">
    <location>
        <begin position="132"/>
        <end position="152"/>
    </location>
</feature>
<evidence type="ECO:0000256" key="4">
    <source>
        <dbReference type="ARBA" id="ARBA00022679"/>
    </source>
</evidence>
<dbReference type="CDD" id="cd16917">
    <property type="entry name" value="HATPase_UhpB-NarQ-NarX-like"/>
    <property type="match status" value="1"/>
</dbReference>
<organism evidence="11 12">
    <name type="scientific">Frankia umida</name>
    <dbReference type="NCBI Taxonomy" id="573489"/>
    <lineage>
        <taxon>Bacteria</taxon>
        <taxon>Bacillati</taxon>
        <taxon>Actinomycetota</taxon>
        <taxon>Actinomycetes</taxon>
        <taxon>Frankiales</taxon>
        <taxon>Frankiaceae</taxon>
        <taxon>Frankia</taxon>
    </lineage>
</organism>
<dbReference type="InterPro" id="IPR036890">
    <property type="entry name" value="HATPase_C_sf"/>
</dbReference>
<evidence type="ECO:0000313" key="11">
    <source>
        <dbReference type="EMBL" id="MCK9879089.1"/>
    </source>
</evidence>
<reference evidence="11 12" key="1">
    <citation type="submission" date="2022-04" db="EMBL/GenBank/DDBJ databases">
        <title>Genome diversity in the genus Frankia.</title>
        <authorList>
            <person name="Carlos-Shanley C."/>
            <person name="Hahn D."/>
        </authorList>
    </citation>
    <scope>NUCLEOTIDE SEQUENCE [LARGE SCALE GENOMIC DNA]</scope>
    <source>
        <strain evidence="11 12">Ag45/Mut15</strain>
    </source>
</reference>
<name>A0ABT0K5L3_9ACTN</name>
<evidence type="ECO:0000256" key="2">
    <source>
        <dbReference type="ARBA" id="ARBA00012438"/>
    </source>
</evidence>
<keyword evidence="3" id="KW-0597">Phosphoprotein</keyword>
<feature type="transmembrane region" description="Helical" evidence="9">
    <location>
        <begin position="20"/>
        <end position="42"/>
    </location>
</feature>
<keyword evidence="9" id="KW-0472">Membrane</keyword>
<evidence type="ECO:0000256" key="6">
    <source>
        <dbReference type="ARBA" id="ARBA00022777"/>
    </source>
</evidence>
<dbReference type="EMBL" id="JALKFT010000069">
    <property type="protein sequence ID" value="MCK9879089.1"/>
    <property type="molecule type" value="Genomic_DNA"/>
</dbReference>
<dbReference type="SUPFAM" id="SSF55874">
    <property type="entry name" value="ATPase domain of HSP90 chaperone/DNA topoisomerase II/histidine kinase"/>
    <property type="match status" value="1"/>
</dbReference>
<comment type="catalytic activity">
    <reaction evidence="1">
        <text>ATP + protein L-histidine = ADP + protein N-phospho-L-histidine.</text>
        <dbReference type="EC" id="2.7.13.3"/>
    </reaction>
</comment>
<keyword evidence="9" id="KW-1133">Transmembrane helix</keyword>
<dbReference type="Proteomes" id="UP001201873">
    <property type="component" value="Unassembled WGS sequence"/>
</dbReference>
<keyword evidence="4" id="KW-0808">Transferase</keyword>
<dbReference type="Pfam" id="PF07730">
    <property type="entry name" value="HisKA_3"/>
    <property type="match status" value="1"/>
</dbReference>
<gene>
    <name evidence="11" type="ORF">MXD59_25585</name>
</gene>
<dbReference type="GO" id="GO:0016301">
    <property type="term" value="F:kinase activity"/>
    <property type="evidence" value="ECO:0007669"/>
    <property type="project" value="UniProtKB-KW"/>
</dbReference>
<evidence type="ECO:0000313" key="12">
    <source>
        <dbReference type="Proteomes" id="UP001201873"/>
    </source>
</evidence>
<dbReference type="InterPro" id="IPR050482">
    <property type="entry name" value="Sensor_HK_TwoCompSys"/>
</dbReference>
<sequence>MSKFRSGFVRPVVRRASGLVLGGASGLIELGFLLTSVPAWAIPATRPRVLSTAHGLAEYERRRIEKYFGPTNAEEYTERQALRYLRVRWLVGGLSAGILLLVVLGALTAPFLAQRLISEGPNLGWDAPITSVMFGAVLVFVTVQGLVGVVDLDLATARRMLGPSTQDLRRRVSELTVSRSELVEAVNHERRRIERDLHDGIQQQLVVLGMVLGQAARTVGSQRGAELVHQAHDEAGRVLAELREVSWRVYPVALDAEGLHEVLRTLAERSTVTLRLRYMLTERCPSTVEVPAYFVISEAVANACKHAGATRIDVEVARVGKMVVVRICDDGRGGADPTGSGLSGLRRRVAAGDGVFTVESPAGGPTVITAELPCG</sequence>
<keyword evidence="6 11" id="KW-0418">Kinase</keyword>
<keyword evidence="8" id="KW-0902">Two-component regulatory system</keyword>
<accession>A0ABT0K5L3</accession>
<feature type="transmembrane region" description="Helical" evidence="9">
    <location>
        <begin position="89"/>
        <end position="112"/>
    </location>
</feature>
<dbReference type="InterPro" id="IPR003594">
    <property type="entry name" value="HATPase_dom"/>
</dbReference>
<evidence type="ECO:0000256" key="3">
    <source>
        <dbReference type="ARBA" id="ARBA00022553"/>
    </source>
</evidence>
<dbReference type="RefSeq" id="WP_248827137.1">
    <property type="nucleotide sequence ID" value="NZ_JALKFT010000069.1"/>
</dbReference>
<evidence type="ECO:0000259" key="10">
    <source>
        <dbReference type="SMART" id="SM00387"/>
    </source>
</evidence>
<evidence type="ECO:0000256" key="9">
    <source>
        <dbReference type="SAM" id="Phobius"/>
    </source>
</evidence>
<dbReference type="PANTHER" id="PTHR24421:SF10">
    <property type="entry name" value="NITRATE_NITRITE SENSOR PROTEIN NARQ"/>
    <property type="match status" value="1"/>
</dbReference>
<keyword evidence="9" id="KW-0812">Transmembrane</keyword>
<dbReference type="EC" id="2.7.13.3" evidence="2"/>
<comment type="caution">
    <text evidence="11">The sequence shown here is derived from an EMBL/GenBank/DDBJ whole genome shotgun (WGS) entry which is preliminary data.</text>
</comment>
<dbReference type="Gene3D" id="3.30.565.10">
    <property type="entry name" value="Histidine kinase-like ATPase, C-terminal domain"/>
    <property type="match status" value="1"/>
</dbReference>
<dbReference type="SMART" id="SM00387">
    <property type="entry name" value="HATPase_c"/>
    <property type="match status" value="1"/>
</dbReference>
<evidence type="ECO:0000256" key="7">
    <source>
        <dbReference type="ARBA" id="ARBA00022840"/>
    </source>
</evidence>
<evidence type="ECO:0000256" key="1">
    <source>
        <dbReference type="ARBA" id="ARBA00000085"/>
    </source>
</evidence>